<evidence type="ECO:0000313" key="2">
    <source>
        <dbReference type="Ensembl" id="ENSGACP00000045887.1"/>
    </source>
</evidence>
<dbReference type="Pfam" id="PF00561">
    <property type="entry name" value="Abhydrolase_1"/>
    <property type="match status" value="1"/>
</dbReference>
<dbReference type="Ensembl" id="ENSGACT00000068086.1">
    <property type="protein sequence ID" value="ENSGACP00000045887.1"/>
    <property type="gene ID" value="ENSGACG00000003077.2"/>
</dbReference>
<keyword evidence="3" id="KW-1185">Reference proteome</keyword>
<feature type="domain" description="AB hydrolase-1" evidence="1">
    <location>
        <begin position="196"/>
        <end position="309"/>
    </location>
</feature>
<name>A0AAQ4Q583_GASAC</name>
<dbReference type="Proteomes" id="UP000007635">
    <property type="component" value="Chromosome VI"/>
</dbReference>
<accession>A0AAQ4Q583</accession>
<protein>
    <submittedName>
        <fullName evidence="2">Si:ch211-117n7.7</fullName>
    </submittedName>
</protein>
<organism evidence="2 3">
    <name type="scientific">Gasterosteus aculeatus aculeatus</name>
    <name type="common">three-spined stickleback</name>
    <dbReference type="NCBI Taxonomy" id="481459"/>
    <lineage>
        <taxon>Eukaryota</taxon>
        <taxon>Metazoa</taxon>
        <taxon>Chordata</taxon>
        <taxon>Craniata</taxon>
        <taxon>Vertebrata</taxon>
        <taxon>Euteleostomi</taxon>
        <taxon>Actinopterygii</taxon>
        <taxon>Neopterygii</taxon>
        <taxon>Teleostei</taxon>
        <taxon>Neoteleostei</taxon>
        <taxon>Acanthomorphata</taxon>
        <taxon>Eupercaria</taxon>
        <taxon>Perciformes</taxon>
        <taxon>Cottioidei</taxon>
        <taxon>Gasterosteales</taxon>
        <taxon>Gasterosteidae</taxon>
        <taxon>Gasterosteus</taxon>
    </lineage>
</organism>
<dbReference type="PANTHER" id="PTHR12277:SF69">
    <property type="entry name" value="PROTEIN ABHD12B"/>
    <property type="match status" value="1"/>
</dbReference>
<proteinExistence type="predicted"/>
<dbReference type="GO" id="GO:0004622">
    <property type="term" value="F:phosphatidylcholine lysophospholipase activity"/>
    <property type="evidence" value="ECO:0007669"/>
    <property type="project" value="TreeGrafter"/>
</dbReference>
<dbReference type="AlphaFoldDB" id="A0AAQ4Q583"/>
<reference evidence="2" key="2">
    <citation type="submission" date="2025-08" db="UniProtKB">
        <authorList>
            <consortium name="Ensembl"/>
        </authorList>
    </citation>
    <scope>IDENTIFICATION</scope>
</reference>
<dbReference type="GO" id="GO:0005789">
    <property type="term" value="C:endoplasmic reticulum membrane"/>
    <property type="evidence" value="ECO:0007669"/>
    <property type="project" value="TreeGrafter"/>
</dbReference>
<dbReference type="GeneTree" id="ENSGT00940000165086"/>
<reference evidence="2" key="3">
    <citation type="submission" date="2025-09" db="UniProtKB">
        <authorList>
            <consortium name="Ensembl"/>
        </authorList>
    </citation>
    <scope>IDENTIFICATION</scope>
</reference>
<evidence type="ECO:0000259" key="1">
    <source>
        <dbReference type="Pfam" id="PF00561"/>
    </source>
</evidence>
<evidence type="ECO:0000313" key="3">
    <source>
        <dbReference type="Proteomes" id="UP000007635"/>
    </source>
</evidence>
<reference evidence="2 3" key="1">
    <citation type="journal article" date="2021" name="G3 (Bethesda)">
        <title>Improved contiguity of the threespine stickleback genome using long-read sequencing.</title>
        <authorList>
            <person name="Nath S."/>
            <person name="Shaw D.E."/>
            <person name="White M.A."/>
        </authorList>
    </citation>
    <scope>NUCLEOTIDE SEQUENCE [LARGE SCALE GENOMIC DNA]</scope>
    <source>
        <strain evidence="2 3">Lake Benthic</strain>
    </source>
</reference>
<dbReference type="GO" id="GO:0006660">
    <property type="term" value="P:phosphatidylserine catabolic process"/>
    <property type="evidence" value="ECO:0007669"/>
    <property type="project" value="TreeGrafter"/>
</dbReference>
<dbReference type="PANTHER" id="PTHR12277">
    <property type="entry name" value="ALPHA/BETA HYDROLASE DOMAIN-CONTAINING PROTEIN"/>
    <property type="match status" value="1"/>
</dbReference>
<dbReference type="GO" id="GO:0047372">
    <property type="term" value="F:monoacylglycerol lipase activity"/>
    <property type="evidence" value="ECO:0007669"/>
    <property type="project" value="TreeGrafter"/>
</dbReference>
<sequence length="412" mass="45925">MERVSAPDGGGVNGEKVGGGGLSVDLVLCQIQSAHVTIGAWEVIWRQGRNSVSPIVTAQYFSWLETQHGGSPASACEIIITCIHTDLVPRSVRRSGRWLKGGVLATIAVFFLMPCLQKQLPALIQHFVYSHRIRVPLFVDLSRPADLSLNHTINTYLTSEEGISLGVWHTVPDRRWKEAQGKDLEWYQNTFKDGSPVFIYLHGNTGSSCMCQQVLSALGYHVLVPDYRGFGDSTGEPTEAGLTTDALYLYNWVKARSGNSLVIIWGHSLGTGVATNTAVKLIERGEKFDGVMLEGAFNTAREPIQAHPFSWYYWKYPGIGYFFQEPWAENKVVFPTEENLKKMRSPILFLHSEDDHLAPIQSVQQMYEVAVSAQNAERVKLVSFDGSLGYLHNGLYRDPHLPDIVQNFVLSL</sequence>
<dbReference type="GO" id="GO:0052651">
    <property type="term" value="P:monoacylglycerol catabolic process"/>
    <property type="evidence" value="ECO:0007669"/>
    <property type="project" value="TreeGrafter"/>
</dbReference>
<dbReference type="Gene3D" id="3.40.50.1820">
    <property type="entry name" value="alpha/beta hydrolase"/>
    <property type="match status" value="1"/>
</dbReference>
<dbReference type="InterPro" id="IPR000073">
    <property type="entry name" value="AB_hydrolase_1"/>
</dbReference>
<dbReference type="SUPFAM" id="SSF53474">
    <property type="entry name" value="alpha/beta-Hydrolases"/>
    <property type="match status" value="1"/>
</dbReference>
<dbReference type="InterPro" id="IPR029058">
    <property type="entry name" value="AB_hydrolase_fold"/>
</dbReference>